<name>A0AAE0FNB8_9CHLO</name>
<dbReference type="Pfam" id="PF02878">
    <property type="entry name" value="PGM_PMM_I"/>
    <property type="match status" value="1"/>
</dbReference>
<dbReference type="EMBL" id="LGRX02015896">
    <property type="protein sequence ID" value="KAK3262883.1"/>
    <property type="molecule type" value="Genomic_DNA"/>
</dbReference>
<feature type="non-terminal residue" evidence="6">
    <location>
        <position position="1"/>
    </location>
</feature>
<dbReference type="Gene3D" id="3.40.120.10">
    <property type="entry name" value="Alpha-D-Glucose-1,6-Bisphosphate, subunit A, domain 3"/>
    <property type="match status" value="1"/>
</dbReference>
<dbReference type="SUPFAM" id="SSF53738">
    <property type="entry name" value="Phosphoglucomutase, first 3 domains"/>
    <property type="match status" value="1"/>
</dbReference>
<evidence type="ECO:0000256" key="2">
    <source>
        <dbReference type="ARBA" id="ARBA00022723"/>
    </source>
</evidence>
<keyword evidence="3" id="KW-0460">Magnesium</keyword>
<evidence type="ECO:0000313" key="6">
    <source>
        <dbReference type="EMBL" id="KAK3262883.1"/>
    </source>
</evidence>
<dbReference type="GO" id="GO:0046872">
    <property type="term" value="F:metal ion binding"/>
    <property type="evidence" value="ECO:0007669"/>
    <property type="project" value="UniProtKB-KW"/>
</dbReference>
<dbReference type="PANTHER" id="PTHR45745:SF1">
    <property type="entry name" value="PHOSPHOGLUCOMUTASE 2B-RELATED"/>
    <property type="match status" value="1"/>
</dbReference>
<dbReference type="InterPro" id="IPR016055">
    <property type="entry name" value="A-D-PHexomutase_a/b/a-I/II/III"/>
</dbReference>
<gene>
    <name evidence="6" type="ORF">CYMTET_28287</name>
</gene>
<dbReference type="AlphaFoldDB" id="A0AAE0FNB8"/>
<evidence type="ECO:0000256" key="1">
    <source>
        <dbReference type="ARBA" id="ARBA00010231"/>
    </source>
</evidence>
<accession>A0AAE0FNB8</accession>
<dbReference type="GO" id="GO:0008973">
    <property type="term" value="F:phosphopentomutase activity"/>
    <property type="evidence" value="ECO:0007669"/>
    <property type="project" value="TreeGrafter"/>
</dbReference>
<organism evidence="6 7">
    <name type="scientific">Cymbomonas tetramitiformis</name>
    <dbReference type="NCBI Taxonomy" id="36881"/>
    <lineage>
        <taxon>Eukaryota</taxon>
        <taxon>Viridiplantae</taxon>
        <taxon>Chlorophyta</taxon>
        <taxon>Pyramimonadophyceae</taxon>
        <taxon>Pyramimonadales</taxon>
        <taxon>Pyramimonadaceae</taxon>
        <taxon>Cymbomonas</taxon>
    </lineage>
</organism>
<dbReference type="GO" id="GO:0005975">
    <property type="term" value="P:carbohydrate metabolic process"/>
    <property type="evidence" value="ECO:0007669"/>
    <property type="project" value="InterPro"/>
</dbReference>
<dbReference type="InterPro" id="IPR005844">
    <property type="entry name" value="A-D-PHexomutase_a/b/a-I"/>
</dbReference>
<proteinExistence type="inferred from homology"/>
<comment type="caution">
    <text evidence="6">The sequence shown here is derived from an EMBL/GenBank/DDBJ whole genome shotgun (WGS) entry which is preliminary data.</text>
</comment>
<dbReference type="GO" id="GO:0005634">
    <property type="term" value="C:nucleus"/>
    <property type="evidence" value="ECO:0007669"/>
    <property type="project" value="TreeGrafter"/>
</dbReference>
<evidence type="ECO:0000259" key="5">
    <source>
        <dbReference type="Pfam" id="PF02878"/>
    </source>
</evidence>
<protein>
    <recommendedName>
        <fullName evidence="5">Alpha-D-phosphohexomutase alpha/beta/alpha domain-containing protein</fullName>
    </recommendedName>
</protein>
<dbReference type="GO" id="GO:0006166">
    <property type="term" value="P:purine ribonucleoside salvage"/>
    <property type="evidence" value="ECO:0007669"/>
    <property type="project" value="TreeGrafter"/>
</dbReference>
<sequence>ALVEAGAETELEERLAQRLEFGTAGLRGLMGAGFSRMNSLTVVQTTQGLWKYLEAECPGAEQRGVAIGHDARHGSARFAELAAAALAAKGVRVHLFNKLVPTPMLAYAVTHFGCAAGIMVPSLLPPCLLYPVL</sequence>
<evidence type="ECO:0000313" key="7">
    <source>
        <dbReference type="Proteomes" id="UP001190700"/>
    </source>
</evidence>
<dbReference type="PANTHER" id="PTHR45745">
    <property type="entry name" value="PHOSPHOMANNOMUTASE 45A"/>
    <property type="match status" value="1"/>
</dbReference>
<dbReference type="Proteomes" id="UP001190700">
    <property type="component" value="Unassembled WGS sequence"/>
</dbReference>
<keyword evidence="2" id="KW-0479">Metal-binding</keyword>
<reference evidence="6 7" key="1">
    <citation type="journal article" date="2015" name="Genome Biol. Evol.">
        <title>Comparative Genomics of a Bacterivorous Green Alga Reveals Evolutionary Causalities and Consequences of Phago-Mixotrophic Mode of Nutrition.</title>
        <authorList>
            <person name="Burns J.A."/>
            <person name="Paasch A."/>
            <person name="Narechania A."/>
            <person name="Kim E."/>
        </authorList>
    </citation>
    <scope>NUCLEOTIDE SEQUENCE [LARGE SCALE GENOMIC DNA]</scope>
    <source>
        <strain evidence="6 7">PLY_AMNH</strain>
    </source>
</reference>
<comment type="similarity">
    <text evidence="1">Belongs to the phosphohexose mutase family.</text>
</comment>
<keyword evidence="4" id="KW-0413">Isomerase</keyword>
<evidence type="ECO:0000256" key="4">
    <source>
        <dbReference type="ARBA" id="ARBA00023235"/>
    </source>
</evidence>
<keyword evidence="7" id="KW-1185">Reference proteome</keyword>
<feature type="domain" description="Alpha-D-phosphohexomutase alpha/beta/alpha" evidence="5">
    <location>
        <begin position="19"/>
        <end position="120"/>
    </location>
</feature>
<evidence type="ECO:0000256" key="3">
    <source>
        <dbReference type="ARBA" id="ARBA00022842"/>
    </source>
</evidence>